<dbReference type="AlphaFoldDB" id="A0AAV9XYJ8"/>
<keyword evidence="2" id="KW-1185">Reference proteome</keyword>
<dbReference type="Proteomes" id="UP001311799">
    <property type="component" value="Unassembled WGS sequence"/>
</dbReference>
<evidence type="ECO:0000313" key="2">
    <source>
        <dbReference type="Proteomes" id="UP001311799"/>
    </source>
</evidence>
<protein>
    <submittedName>
        <fullName evidence="1">Uncharacterized protein</fullName>
    </submittedName>
</protein>
<proteinExistence type="predicted"/>
<organism evidence="1 2">
    <name type="scientific">Cryptosporidium xiaoi</name>
    <dbReference type="NCBI Taxonomy" id="659607"/>
    <lineage>
        <taxon>Eukaryota</taxon>
        <taxon>Sar</taxon>
        <taxon>Alveolata</taxon>
        <taxon>Apicomplexa</taxon>
        <taxon>Conoidasida</taxon>
        <taxon>Coccidia</taxon>
        <taxon>Eucoccidiorida</taxon>
        <taxon>Eimeriorina</taxon>
        <taxon>Cryptosporidiidae</taxon>
        <taxon>Cryptosporidium</taxon>
    </lineage>
</organism>
<evidence type="ECO:0000313" key="1">
    <source>
        <dbReference type="EMBL" id="KAK6589389.1"/>
    </source>
</evidence>
<accession>A0AAV9XYJ8</accession>
<name>A0AAV9XYJ8_9CRYT</name>
<gene>
    <name evidence="1" type="ORF">RS030_213393</name>
</gene>
<comment type="caution">
    <text evidence="1">The sequence shown here is derived from an EMBL/GenBank/DDBJ whole genome shotgun (WGS) entry which is preliminary data.</text>
</comment>
<reference evidence="1 2" key="1">
    <citation type="submission" date="2023-10" db="EMBL/GenBank/DDBJ databases">
        <title>Comparative genomics analysis reveals potential genetic determinants of host preference in Cryptosporidium xiaoi.</title>
        <authorList>
            <person name="Xiao L."/>
            <person name="Li J."/>
        </authorList>
    </citation>
    <scope>NUCLEOTIDE SEQUENCE [LARGE SCALE GENOMIC DNA]</scope>
    <source>
        <strain evidence="1 2">52996</strain>
    </source>
</reference>
<dbReference type="EMBL" id="JAWDEY010000013">
    <property type="protein sequence ID" value="KAK6589389.1"/>
    <property type="molecule type" value="Genomic_DNA"/>
</dbReference>
<sequence length="369" mass="41739">MSGFNIDRLINLNTFNDELKESETLTLSLPTGTTVDLDFESYYYYSNNHNNDEFSYHIKENESFNGLNNFDNWLYDLKSFKRDFFDRENFNLGENIRNKSVDDLLYNFRDFYNGNDNIPALTGSNTTGSLKNSCTDIGTKKGQVKAIVLFLKANLGLGIANNFKEEVESLGAYVYIAENCKELLDVNNELDGCKRLIVTSADLALNEKLSEEISKKKLSNFLGIVLYCGPHAEYHVRWCSRVSCIKFLSQNLIEVRRAISWIFSESLSNTNEVPNIGRRGKKVGIQEIKKSAQSKIQTTSDFPTLGMQGISSDFYGRDRSESSSIGNYSPFGRSSSNPHDNIANMFRTLSIETKTATQANNGHLFDIDN</sequence>